<evidence type="ECO:0000313" key="11">
    <source>
        <dbReference type="EMBL" id="MDN5210535.1"/>
    </source>
</evidence>
<evidence type="ECO:0000256" key="4">
    <source>
        <dbReference type="ARBA" id="ARBA00022692"/>
    </source>
</evidence>
<feature type="domain" description="Mechanosensitive ion channel MscS C-terminal" evidence="9">
    <location>
        <begin position="177"/>
        <end position="259"/>
    </location>
</feature>
<keyword evidence="4 7" id="KW-0812">Transmembrane</keyword>
<name>A0ABT8KYH0_9BACT</name>
<keyword evidence="3" id="KW-1003">Cell membrane</keyword>
<evidence type="ECO:0000256" key="1">
    <source>
        <dbReference type="ARBA" id="ARBA00004651"/>
    </source>
</evidence>
<comment type="similarity">
    <text evidence="2">Belongs to the MscS (TC 1.A.23) family.</text>
</comment>
<organism evidence="11 12">
    <name type="scientific">Agaribacillus aureus</name>
    <dbReference type="NCBI Taxonomy" id="3051825"/>
    <lineage>
        <taxon>Bacteria</taxon>
        <taxon>Pseudomonadati</taxon>
        <taxon>Bacteroidota</taxon>
        <taxon>Cytophagia</taxon>
        <taxon>Cytophagales</taxon>
        <taxon>Splendidivirgaceae</taxon>
        <taxon>Agaribacillus</taxon>
    </lineage>
</organism>
<dbReference type="SUPFAM" id="SSF82689">
    <property type="entry name" value="Mechanosensitive channel protein MscS (YggB), C-terminal domain"/>
    <property type="match status" value="1"/>
</dbReference>
<protein>
    <submittedName>
        <fullName evidence="11">Mechanosensitive ion channel</fullName>
    </submittedName>
</protein>
<keyword evidence="12" id="KW-1185">Reference proteome</keyword>
<evidence type="ECO:0000259" key="8">
    <source>
        <dbReference type="Pfam" id="PF00924"/>
    </source>
</evidence>
<evidence type="ECO:0000256" key="7">
    <source>
        <dbReference type="SAM" id="Phobius"/>
    </source>
</evidence>
<evidence type="ECO:0000313" key="12">
    <source>
        <dbReference type="Proteomes" id="UP001172083"/>
    </source>
</evidence>
<dbReference type="InterPro" id="IPR006685">
    <property type="entry name" value="MscS_channel_2nd"/>
</dbReference>
<dbReference type="InterPro" id="IPR010920">
    <property type="entry name" value="LSM_dom_sf"/>
</dbReference>
<proteinExistence type="inferred from homology"/>
<evidence type="ECO:0000256" key="2">
    <source>
        <dbReference type="ARBA" id="ARBA00008017"/>
    </source>
</evidence>
<evidence type="ECO:0000256" key="3">
    <source>
        <dbReference type="ARBA" id="ARBA00022475"/>
    </source>
</evidence>
<comment type="subcellular location">
    <subcellularLocation>
        <location evidence="1">Cell membrane</location>
        <topology evidence="1">Multi-pass membrane protein</topology>
    </subcellularLocation>
</comment>
<evidence type="ECO:0000259" key="10">
    <source>
        <dbReference type="Pfam" id="PF21088"/>
    </source>
</evidence>
<dbReference type="RefSeq" id="WP_346755879.1">
    <property type="nucleotide sequence ID" value="NZ_JAUJEB010000001.1"/>
</dbReference>
<feature type="transmembrane region" description="Helical" evidence="7">
    <location>
        <begin position="22"/>
        <end position="40"/>
    </location>
</feature>
<dbReference type="Pfam" id="PF05552">
    <property type="entry name" value="MS_channel_1st_1"/>
    <property type="match status" value="1"/>
</dbReference>
<evidence type="ECO:0000256" key="6">
    <source>
        <dbReference type="ARBA" id="ARBA00023136"/>
    </source>
</evidence>
<sequence>MEKLQPYITNIWNNVIDYAPKILLALITLWIGLKIVGWIARILEKQFKSSGVDESLRPFLVNLISWILKVMIFISVASIIGIQTTSFVAILGAAGLAVGLALQGTLANFAGGVLIMIFKPFKVGDLIEAQGQLGEVREIQIFTTILASLENKKVIIPNGVLSNDNIVNYTELGKIRVDLSVGIAYSEDIDKAKKLLVDVMQQHDKVLDSPAPFVGVEALADSSVNLAVRPYCLPKDYWDVYFSVLEACKKTLDEHQVNIPFPQLDVHMKPND</sequence>
<dbReference type="Gene3D" id="3.30.70.100">
    <property type="match status" value="1"/>
</dbReference>
<dbReference type="InterPro" id="IPR049278">
    <property type="entry name" value="MS_channel_C"/>
</dbReference>
<reference evidence="11" key="1">
    <citation type="submission" date="2023-06" db="EMBL/GenBank/DDBJ databases">
        <title>Genomic of Agaribacillus aureum.</title>
        <authorList>
            <person name="Wang G."/>
        </authorList>
    </citation>
    <scope>NUCLEOTIDE SEQUENCE</scope>
    <source>
        <strain evidence="11">BMA12</strain>
    </source>
</reference>
<dbReference type="InterPro" id="IPR008910">
    <property type="entry name" value="MSC_TM_helix"/>
</dbReference>
<accession>A0ABT8KYH0</accession>
<dbReference type="Pfam" id="PF21088">
    <property type="entry name" value="MS_channel_1st"/>
    <property type="match status" value="1"/>
</dbReference>
<keyword evidence="6 7" id="KW-0472">Membrane</keyword>
<feature type="transmembrane region" description="Helical" evidence="7">
    <location>
        <begin position="60"/>
        <end position="82"/>
    </location>
</feature>
<dbReference type="Gene3D" id="2.30.30.60">
    <property type="match status" value="1"/>
</dbReference>
<dbReference type="InterPro" id="IPR023408">
    <property type="entry name" value="MscS_beta-dom_sf"/>
</dbReference>
<evidence type="ECO:0000256" key="5">
    <source>
        <dbReference type="ARBA" id="ARBA00022989"/>
    </source>
</evidence>
<dbReference type="InterPro" id="IPR011014">
    <property type="entry name" value="MscS_channel_TM-2"/>
</dbReference>
<feature type="transmembrane region" description="Helical" evidence="7">
    <location>
        <begin position="88"/>
        <end position="118"/>
    </location>
</feature>
<dbReference type="EMBL" id="JAUJEB010000001">
    <property type="protein sequence ID" value="MDN5210535.1"/>
    <property type="molecule type" value="Genomic_DNA"/>
</dbReference>
<dbReference type="InterPro" id="IPR011066">
    <property type="entry name" value="MscS_channel_C_sf"/>
</dbReference>
<evidence type="ECO:0000259" key="9">
    <source>
        <dbReference type="Pfam" id="PF21082"/>
    </source>
</evidence>
<keyword evidence="5 7" id="KW-1133">Transmembrane helix</keyword>
<feature type="domain" description="Mechanosensitive ion channel MscS" evidence="8">
    <location>
        <begin position="105"/>
        <end position="170"/>
    </location>
</feature>
<feature type="domain" description="Mechanosensitive ion channel transmembrane helices 2/3" evidence="10">
    <location>
        <begin position="65"/>
        <end position="103"/>
    </location>
</feature>
<dbReference type="InterPro" id="IPR049142">
    <property type="entry name" value="MS_channel_1st"/>
</dbReference>
<comment type="caution">
    <text evidence="11">The sequence shown here is derived from an EMBL/GenBank/DDBJ whole genome shotgun (WGS) entry which is preliminary data.</text>
</comment>
<dbReference type="Pfam" id="PF21082">
    <property type="entry name" value="MS_channel_3rd"/>
    <property type="match status" value="1"/>
</dbReference>
<dbReference type="SUPFAM" id="SSF82861">
    <property type="entry name" value="Mechanosensitive channel protein MscS (YggB), transmembrane region"/>
    <property type="match status" value="1"/>
</dbReference>
<dbReference type="InterPro" id="IPR045275">
    <property type="entry name" value="MscS_archaea/bacteria_type"/>
</dbReference>
<dbReference type="PANTHER" id="PTHR30221">
    <property type="entry name" value="SMALL-CONDUCTANCE MECHANOSENSITIVE CHANNEL"/>
    <property type="match status" value="1"/>
</dbReference>
<dbReference type="PANTHER" id="PTHR30221:SF1">
    <property type="entry name" value="SMALL-CONDUCTANCE MECHANOSENSITIVE CHANNEL"/>
    <property type="match status" value="1"/>
</dbReference>
<dbReference type="SUPFAM" id="SSF50182">
    <property type="entry name" value="Sm-like ribonucleoproteins"/>
    <property type="match status" value="1"/>
</dbReference>
<gene>
    <name evidence="11" type="ORF">QQ020_00710</name>
</gene>
<dbReference type="Proteomes" id="UP001172083">
    <property type="component" value="Unassembled WGS sequence"/>
</dbReference>
<dbReference type="Pfam" id="PF00924">
    <property type="entry name" value="MS_channel_2nd"/>
    <property type="match status" value="1"/>
</dbReference>
<dbReference type="Gene3D" id="1.10.287.1260">
    <property type="match status" value="1"/>
</dbReference>